<dbReference type="OMA" id="FEICYPL"/>
<evidence type="ECO:0000313" key="2">
    <source>
        <dbReference type="EMBL" id="CAK70380.1"/>
    </source>
</evidence>
<dbReference type="PANTHER" id="PTHR44167">
    <property type="entry name" value="OVARIAN-SPECIFIC SERINE/THREONINE-PROTEIN KINASE LOK-RELATED"/>
    <property type="match status" value="1"/>
</dbReference>
<feature type="domain" description="Protein kinase" evidence="1">
    <location>
        <begin position="23"/>
        <end position="239"/>
    </location>
</feature>
<sequence>MIYKQFVNSLIENATKEYPKRSFHLTELLAFGSEGGAFLAIAKNWGKNPQNVVIKIQKNMKANEKDFLNKLIIYQDQYESGNNKQYLPSNLIRVFECFEWKENNCVLMEVGGQSLFDYITMKTDLQMEERVKICFEICYPLYFLHQQKLIHRDIKPENFITVGEIFKLIDFGLIRSSFSQKKTQQVGNVISQAPEILENSSSYTEKVDIWSLGCVFYEVLSGQALLDAPKHNYNFRLNL</sequence>
<keyword evidence="3" id="KW-1185">Reference proteome</keyword>
<dbReference type="HOGENOM" id="CLU_1163049_0_0_1"/>
<dbReference type="GO" id="GO:0004674">
    <property type="term" value="F:protein serine/threonine kinase activity"/>
    <property type="evidence" value="ECO:0000318"/>
    <property type="project" value="GO_Central"/>
</dbReference>
<dbReference type="Proteomes" id="UP000000600">
    <property type="component" value="Unassembled WGS sequence"/>
</dbReference>
<dbReference type="OrthoDB" id="4062651at2759"/>
<dbReference type="Gene3D" id="1.10.510.10">
    <property type="entry name" value="Transferase(Phosphotransferase) domain 1"/>
    <property type="match status" value="1"/>
</dbReference>
<dbReference type="SUPFAM" id="SSF56112">
    <property type="entry name" value="Protein kinase-like (PK-like)"/>
    <property type="match status" value="1"/>
</dbReference>
<proteinExistence type="predicted"/>
<dbReference type="PANTHER" id="PTHR44167:SF18">
    <property type="entry name" value="PROTEIN KINASE DOMAIN-CONTAINING PROTEIN"/>
    <property type="match status" value="1"/>
</dbReference>
<dbReference type="EMBL" id="CT868079">
    <property type="protein sequence ID" value="CAK70380.1"/>
    <property type="molecule type" value="Genomic_DNA"/>
</dbReference>
<accession>A0CHW3</accession>
<dbReference type="SMART" id="SM00220">
    <property type="entry name" value="S_TKc"/>
    <property type="match status" value="1"/>
</dbReference>
<dbReference type="InterPro" id="IPR011009">
    <property type="entry name" value="Kinase-like_dom_sf"/>
</dbReference>
<dbReference type="InterPro" id="IPR000719">
    <property type="entry name" value="Prot_kinase_dom"/>
</dbReference>
<dbReference type="Pfam" id="PF00069">
    <property type="entry name" value="Pkinase"/>
    <property type="match status" value="1"/>
</dbReference>
<dbReference type="CDD" id="cd00180">
    <property type="entry name" value="PKc"/>
    <property type="match status" value="1"/>
</dbReference>
<protein>
    <recommendedName>
        <fullName evidence="1">Protein kinase domain-containing protein</fullName>
    </recommendedName>
</protein>
<dbReference type="AlphaFoldDB" id="A0CHW3"/>
<gene>
    <name evidence="2" type="ORF">GSPATT00038482001</name>
</gene>
<organism evidence="2 3">
    <name type="scientific">Paramecium tetraurelia</name>
    <dbReference type="NCBI Taxonomy" id="5888"/>
    <lineage>
        <taxon>Eukaryota</taxon>
        <taxon>Sar</taxon>
        <taxon>Alveolata</taxon>
        <taxon>Ciliophora</taxon>
        <taxon>Intramacronucleata</taxon>
        <taxon>Oligohymenophorea</taxon>
        <taxon>Peniculida</taxon>
        <taxon>Parameciidae</taxon>
        <taxon>Paramecium</taxon>
    </lineage>
</organism>
<name>A0CHW3_PARTE</name>
<dbReference type="PROSITE" id="PS50011">
    <property type="entry name" value="PROTEIN_KINASE_DOM"/>
    <property type="match status" value="1"/>
</dbReference>
<dbReference type="GeneID" id="5023562"/>
<dbReference type="InterPro" id="IPR008271">
    <property type="entry name" value="Ser/Thr_kinase_AS"/>
</dbReference>
<dbReference type="RefSeq" id="XP_001437777.1">
    <property type="nucleotide sequence ID" value="XM_001437740.1"/>
</dbReference>
<reference evidence="2 3" key="1">
    <citation type="journal article" date="2006" name="Nature">
        <title>Global trends of whole-genome duplications revealed by the ciliate Paramecium tetraurelia.</title>
        <authorList>
            <consortium name="Genoscope"/>
            <person name="Aury J.-M."/>
            <person name="Jaillon O."/>
            <person name="Duret L."/>
            <person name="Noel B."/>
            <person name="Jubin C."/>
            <person name="Porcel B.M."/>
            <person name="Segurens B."/>
            <person name="Daubin V."/>
            <person name="Anthouard V."/>
            <person name="Aiach N."/>
            <person name="Arnaiz O."/>
            <person name="Billaut A."/>
            <person name="Beisson J."/>
            <person name="Blanc I."/>
            <person name="Bouhouche K."/>
            <person name="Camara F."/>
            <person name="Duharcourt S."/>
            <person name="Guigo R."/>
            <person name="Gogendeau D."/>
            <person name="Katinka M."/>
            <person name="Keller A.-M."/>
            <person name="Kissmehl R."/>
            <person name="Klotz C."/>
            <person name="Koll F."/>
            <person name="Le Moue A."/>
            <person name="Lepere C."/>
            <person name="Malinsky S."/>
            <person name="Nowacki M."/>
            <person name="Nowak J.K."/>
            <person name="Plattner H."/>
            <person name="Poulain J."/>
            <person name="Ruiz F."/>
            <person name="Serrano V."/>
            <person name="Zagulski M."/>
            <person name="Dessen P."/>
            <person name="Betermier M."/>
            <person name="Weissenbach J."/>
            <person name="Scarpelli C."/>
            <person name="Schachter V."/>
            <person name="Sperling L."/>
            <person name="Meyer E."/>
            <person name="Cohen J."/>
            <person name="Wincker P."/>
        </authorList>
    </citation>
    <scope>NUCLEOTIDE SEQUENCE [LARGE SCALE GENOMIC DNA]</scope>
    <source>
        <strain evidence="2 3">Stock d4-2</strain>
    </source>
</reference>
<dbReference type="eggNOG" id="KOG0597">
    <property type="taxonomic scope" value="Eukaryota"/>
</dbReference>
<dbReference type="GO" id="GO:0005524">
    <property type="term" value="F:ATP binding"/>
    <property type="evidence" value="ECO:0007669"/>
    <property type="project" value="InterPro"/>
</dbReference>
<dbReference type="KEGG" id="ptm:GSPATT00038482001"/>
<dbReference type="InParanoid" id="A0CHW3"/>
<evidence type="ECO:0000259" key="1">
    <source>
        <dbReference type="PROSITE" id="PS50011"/>
    </source>
</evidence>
<dbReference type="STRING" id="5888.A0CHW3"/>
<evidence type="ECO:0000313" key="3">
    <source>
        <dbReference type="Proteomes" id="UP000000600"/>
    </source>
</evidence>
<dbReference type="PROSITE" id="PS00108">
    <property type="entry name" value="PROTEIN_KINASE_ST"/>
    <property type="match status" value="1"/>
</dbReference>